<feature type="transmembrane region" description="Helical" evidence="9">
    <location>
        <begin position="72"/>
        <end position="98"/>
    </location>
</feature>
<feature type="transmembrane region" description="Helical" evidence="9">
    <location>
        <begin position="180"/>
        <end position="198"/>
    </location>
</feature>
<evidence type="ECO:0000256" key="9">
    <source>
        <dbReference type="RuleBase" id="RU361157"/>
    </source>
</evidence>
<evidence type="ECO:0000256" key="5">
    <source>
        <dbReference type="ARBA" id="ARBA00022519"/>
    </source>
</evidence>
<evidence type="ECO:0000256" key="6">
    <source>
        <dbReference type="ARBA" id="ARBA00022692"/>
    </source>
</evidence>
<organism evidence="11 12">
    <name type="scientific">Paenibacillus plantarum</name>
    <dbReference type="NCBI Taxonomy" id="2654975"/>
    <lineage>
        <taxon>Bacteria</taxon>
        <taxon>Bacillati</taxon>
        <taxon>Bacillota</taxon>
        <taxon>Bacilli</taxon>
        <taxon>Bacillales</taxon>
        <taxon>Paenibacillaceae</taxon>
        <taxon>Paenibacillus</taxon>
    </lineage>
</organism>
<feature type="transmembrane region" description="Helical" evidence="9">
    <location>
        <begin position="234"/>
        <end position="254"/>
    </location>
</feature>
<comment type="caution">
    <text evidence="11">The sequence shown here is derived from an EMBL/GenBank/DDBJ whole genome shotgun (WGS) entry which is preliminary data.</text>
</comment>
<evidence type="ECO:0000313" key="11">
    <source>
        <dbReference type="EMBL" id="NOU66227.1"/>
    </source>
</evidence>
<accession>A0ABX1XCX1</accession>
<gene>
    <name evidence="11" type="ORF">GC096_19490</name>
</gene>
<keyword evidence="8 9" id="KW-0472">Membrane</keyword>
<dbReference type="PROSITE" id="PS51012">
    <property type="entry name" value="ABC_TM2"/>
    <property type="match status" value="1"/>
</dbReference>
<keyword evidence="6 9" id="KW-0812">Transmembrane</keyword>
<evidence type="ECO:0000256" key="4">
    <source>
        <dbReference type="ARBA" id="ARBA00022475"/>
    </source>
</evidence>
<comment type="similarity">
    <text evidence="2 9">Belongs to the ABC-2 integral membrane protein family.</text>
</comment>
<feature type="domain" description="ABC transmembrane type-2" evidence="10">
    <location>
        <begin position="39"/>
        <end position="257"/>
    </location>
</feature>
<evidence type="ECO:0000259" key="10">
    <source>
        <dbReference type="PROSITE" id="PS51012"/>
    </source>
</evidence>
<name>A0ABX1XCX1_9BACL</name>
<comment type="subcellular location">
    <subcellularLocation>
        <location evidence="1">Cell inner membrane</location>
        <topology evidence="1">Multi-pass membrane protein</topology>
    </subcellularLocation>
    <subcellularLocation>
        <location evidence="9">Cell membrane</location>
        <topology evidence="9">Multi-pass membrane protein</topology>
    </subcellularLocation>
</comment>
<evidence type="ECO:0000313" key="12">
    <source>
        <dbReference type="Proteomes" id="UP000653578"/>
    </source>
</evidence>
<feature type="transmembrane region" description="Helical" evidence="9">
    <location>
        <begin position="38"/>
        <end position="60"/>
    </location>
</feature>
<evidence type="ECO:0000256" key="8">
    <source>
        <dbReference type="ARBA" id="ARBA00023136"/>
    </source>
</evidence>
<evidence type="ECO:0000256" key="7">
    <source>
        <dbReference type="ARBA" id="ARBA00022989"/>
    </source>
</evidence>
<dbReference type="EMBL" id="WHNY01000060">
    <property type="protein sequence ID" value="NOU66227.1"/>
    <property type="molecule type" value="Genomic_DNA"/>
</dbReference>
<feature type="transmembrane region" description="Helical" evidence="9">
    <location>
        <begin position="205"/>
        <end position="228"/>
    </location>
</feature>
<evidence type="ECO:0000256" key="3">
    <source>
        <dbReference type="ARBA" id="ARBA00022448"/>
    </source>
</evidence>
<feature type="transmembrane region" description="Helical" evidence="9">
    <location>
        <begin position="146"/>
        <end position="174"/>
    </location>
</feature>
<dbReference type="InterPro" id="IPR047817">
    <property type="entry name" value="ABC2_TM_bact-type"/>
</dbReference>
<reference evidence="11 12" key="1">
    <citation type="submission" date="2019-10" db="EMBL/GenBank/DDBJ databases">
        <title>Description of Paenibacillus humi sp. nov.</title>
        <authorList>
            <person name="Carlier A."/>
            <person name="Qi S."/>
        </authorList>
    </citation>
    <scope>NUCLEOTIDE SEQUENCE [LARGE SCALE GENOMIC DNA]</scope>
    <source>
        <strain evidence="11 12">LMG 31461</strain>
    </source>
</reference>
<feature type="transmembrane region" description="Helical" evidence="9">
    <location>
        <begin position="110"/>
        <end position="134"/>
    </location>
</feature>
<dbReference type="Pfam" id="PF01061">
    <property type="entry name" value="ABC2_membrane"/>
    <property type="match status" value="1"/>
</dbReference>
<dbReference type="PRINTS" id="PR00164">
    <property type="entry name" value="ABC2TRNSPORT"/>
</dbReference>
<dbReference type="PIRSF" id="PIRSF006648">
    <property type="entry name" value="DrrB"/>
    <property type="match status" value="1"/>
</dbReference>
<sequence length="265" mass="30548">MEKIIAQYITRLKTFKKYYYLLTILVKKDLKKKYKGSFLGILWSLLNPLLNMIVITIVFSELFHSDVKNFPVYLLSGLLLFGFFSSSTTASMLSVISASHLINKVYIPKYIITLSSIISNFIFFLISLIDLVIIMMATKVTITINLIYAPIYLILFFVFCCGISLILATITVFFRDVEHIYGVLTTVLMYSSAVFYPSEIIPDKYHFLLTFNPVYYFILGFRTVIYSGDSLDPYNMLLCLIFAVISMIVGIIVFEKNQDKFILYM</sequence>
<evidence type="ECO:0000256" key="1">
    <source>
        <dbReference type="ARBA" id="ARBA00004429"/>
    </source>
</evidence>
<dbReference type="Proteomes" id="UP000653578">
    <property type="component" value="Unassembled WGS sequence"/>
</dbReference>
<dbReference type="PANTHER" id="PTHR30413:SF8">
    <property type="entry name" value="TRANSPORT PERMEASE PROTEIN"/>
    <property type="match status" value="1"/>
</dbReference>
<keyword evidence="5" id="KW-0997">Cell inner membrane</keyword>
<evidence type="ECO:0000256" key="2">
    <source>
        <dbReference type="ARBA" id="ARBA00007783"/>
    </source>
</evidence>
<keyword evidence="7 9" id="KW-1133">Transmembrane helix</keyword>
<keyword evidence="4 9" id="KW-1003">Cell membrane</keyword>
<dbReference type="PANTHER" id="PTHR30413">
    <property type="entry name" value="INNER MEMBRANE TRANSPORT PERMEASE"/>
    <property type="match status" value="1"/>
</dbReference>
<dbReference type="RefSeq" id="WP_171632530.1">
    <property type="nucleotide sequence ID" value="NZ_WHNY01000060.1"/>
</dbReference>
<protein>
    <recommendedName>
        <fullName evidence="9">Transport permease protein</fullName>
    </recommendedName>
</protein>
<proteinExistence type="inferred from homology"/>
<dbReference type="InterPro" id="IPR000412">
    <property type="entry name" value="ABC_2_transport"/>
</dbReference>
<dbReference type="InterPro" id="IPR013525">
    <property type="entry name" value="ABC2_TM"/>
</dbReference>
<keyword evidence="3 9" id="KW-0813">Transport</keyword>
<keyword evidence="12" id="KW-1185">Reference proteome</keyword>